<evidence type="ECO:0000256" key="3">
    <source>
        <dbReference type="ARBA" id="ARBA00012759"/>
    </source>
</evidence>
<dbReference type="PROSITE" id="PS00972">
    <property type="entry name" value="USP_1"/>
    <property type="match status" value="1"/>
</dbReference>
<evidence type="ECO:0000256" key="9">
    <source>
        <dbReference type="ARBA" id="ARBA00022807"/>
    </source>
</evidence>
<proteinExistence type="inferred from homology"/>
<dbReference type="InterPro" id="IPR001394">
    <property type="entry name" value="Peptidase_C19_UCH"/>
</dbReference>
<keyword evidence="17" id="KW-1185">Reference proteome</keyword>
<evidence type="ECO:0000259" key="14">
    <source>
        <dbReference type="PROSITE" id="PS50235"/>
    </source>
</evidence>
<feature type="compositionally biased region" description="Low complexity" evidence="12">
    <location>
        <begin position="655"/>
        <end position="668"/>
    </location>
</feature>
<dbReference type="EC" id="3.4.19.12" evidence="3"/>
<feature type="region of interest" description="Disordered" evidence="12">
    <location>
        <begin position="203"/>
        <end position="236"/>
    </location>
</feature>
<dbReference type="eggNOG" id="KOG1865">
    <property type="taxonomic scope" value="Eukaryota"/>
</dbReference>
<keyword evidence="7" id="KW-0833">Ubl conjugation pathway</keyword>
<dbReference type="PhylomeDB" id="A0A022QJM4"/>
<dbReference type="OrthoDB" id="420187at2759"/>
<dbReference type="PROSITE" id="PS50865">
    <property type="entry name" value="ZF_MYND_2"/>
    <property type="match status" value="1"/>
</dbReference>
<keyword evidence="4" id="KW-0645">Protease</keyword>
<evidence type="ECO:0000256" key="4">
    <source>
        <dbReference type="ARBA" id="ARBA00022670"/>
    </source>
</evidence>
<dbReference type="OMA" id="HECARCS"/>
<dbReference type="GO" id="GO:0005634">
    <property type="term" value="C:nucleus"/>
    <property type="evidence" value="ECO:0000318"/>
    <property type="project" value="GO_Central"/>
</dbReference>
<dbReference type="SUPFAM" id="SSF144232">
    <property type="entry name" value="HIT/MYND zinc finger-like"/>
    <property type="match status" value="1"/>
</dbReference>
<evidence type="ECO:0000259" key="15">
    <source>
        <dbReference type="PROSITE" id="PS50865"/>
    </source>
</evidence>
<evidence type="ECO:0000256" key="13">
    <source>
        <dbReference type="SAM" id="Phobius"/>
    </source>
</evidence>
<dbReference type="GO" id="GO:0016579">
    <property type="term" value="P:protein deubiquitination"/>
    <property type="evidence" value="ECO:0007669"/>
    <property type="project" value="InterPro"/>
</dbReference>
<protein>
    <recommendedName>
        <fullName evidence="3">ubiquitinyl hydrolase 1</fullName>
        <ecNumber evidence="3">3.4.19.12</ecNumber>
    </recommendedName>
</protein>
<keyword evidence="6 11" id="KW-0863">Zinc-finger</keyword>
<dbReference type="InterPro" id="IPR050164">
    <property type="entry name" value="Peptidase_C19"/>
</dbReference>
<dbReference type="InterPro" id="IPR018200">
    <property type="entry name" value="USP_CS"/>
</dbReference>
<dbReference type="Gene3D" id="6.10.140.2220">
    <property type="match status" value="1"/>
</dbReference>
<dbReference type="Proteomes" id="UP000030748">
    <property type="component" value="Unassembled WGS sequence"/>
</dbReference>
<feature type="compositionally biased region" description="Polar residues" evidence="12">
    <location>
        <begin position="220"/>
        <end position="236"/>
    </location>
</feature>
<evidence type="ECO:0000256" key="8">
    <source>
        <dbReference type="ARBA" id="ARBA00022801"/>
    </source>
</evidence>
<dbReference type="PANTHER" id="PTHR24006:SF685">
    <property type="entry name" value="UBIQUITIN CARBOXYL-TERMINAL HYDROLASE 15"/>
    <property type="match status" value="1"/>
</dbReference>
<evidence type="ECO:0000256" key="12">
    <source>
        <dbReference type="SAM" id="MobiDB-lite"/>
    </source>
</evidence>
<gene>
    <name evidence="16" type="ORF">MIMGU_mgv1a001776mg</name>
</gene>
<keyword evidence="9" id="KW-0788">Thiol protease</keyword>
<evidence type="ECO:0000256" key="6">
    <source>
        <dbReference type="ARBA" id="ARBA00022771"/>
    </source>
</evidence>
<dbReference type="GO" id="GO:0005829">
    <property type="term" value="C:cytosol"/>
    <property type="evidence" value="ECO:0000318"/>
    <property type="project" value="GO_Central"/>
</dbReference>
<feature type="domain" description="USP" evidence="14">
    <location>
        <begin position="288"/>
        <end position="594"/>
    </location>
</feature>
<dbReference type="PANTHER" id="PTHR24006">
    <property type="entry name" value="UBIQUITIN CARBOXYL-TERMINAL HYDROLASE"/>
    <property type="match status" value="1"/>
</dbReference>
<dbReference type="GO" id="GO:0031647">
    <property type="term" value="P:regulation of protein stability"/>
    <property type="evidence" value="ECO:0000318"/>
    <property type="project" value="GO_Central"/>
</dbReference>
<dbReference type="FunFam" id="6.10.140.2220:FF:000006">
    <property type="entry name" value="Ubiquitin carboxyl-terminal hydrolase 15"/>
    <property type="match status" value="1"/>
</dbReference>
<comment type="catalytic activity">
    <reaction evidence="1">
        <text>Thiol-dependent hydrolysis of ester, thioester, amide, peptide and isopeptide bonds formed by the C-terminal Gly of ubiquitin (a 76-residue protein attached to proteins as an intracellular targeting signal).</text>
        <dbReference type="EC" id="3.4.19.12"/>
    </reaction>
</comment>
<dbReference type="Gene3D" id="3.90.70.10">
    <property type="entry name" value="Cysteine proteinases"/>
    <property type="match status" value="1"/>
</dbReference>
<dbReference type="Pfam" id="PF00443">
    <property type="entry name" value="UCH"/>
    <property type="match status" value="1"/>
</dbReference>
<sequence>MLEPRETELPALFLVFIVLPLVSYFLLGKWSESAKSKERLSVIAADESLQFNNMAVAAVMPPPVVHLPNGVVHQCARCSGQATTRCSQCKSVRYCSGRCQILHWRQVHKLECQQLGKDLHRFEEMNSLLDDNNGEFSRTGTFSKPLEDSYVPEGDFFVSENHANKENVSHKTKSFNCSSERTLIKRSNKSRIVLSDNGIEMHKSPKSRAKVSKEPLHSDIINSKGQPANESRVASVTDNSANTGIMSMKKSVKIDHGQHLEERKMKMIFPYEEFVKCFQFEALNFTPRGLVNCGNSCYANAVLQCLTYTKPLIVYLLRQSHSTAGCTKDWCLVCELEQFVQMLRENGGPLTPVNILIYIRSLNSQIGDGSQEDAHEFLRLLVASMQSISLESFGGENAVNPVLQNTTFIQHTFGGCLRSKVKCLRCNHESERYESMLDLTLEIFGWVESLEDALTQFTSLEDLDGENMYRCPRCAAYVRALKQLKIQEAPNILTIVLKRFQEGNYGKINKCITFPEMLDMIPFMTGTDDIPPLYVLYAVVVHLDSYNASFSGHYISYVKDLHGNWFRVDDTEVQPVESSQVMSEGAYILFYMRSSPRHTKSSNTKATGKNADYNSNISRGILVRENRSRSPSTLKNYIEEFSDATTSTDYGSHLTTSSDDSSFTTESTRDSFSTETFPLSSIFHSWNIPEEYSTSSTRTISCSVLPAGSKPLTRFAREEKGFVSVYGGTSYDDGVHDHVYYTSGAGEAAPQLTSYFSCTM</sequence>
<dbReference type="InterPro" id="IPR028889">
    <property type="entry name" value="USP"/>
</dbReference>
<keyword evidence="13" id="KW-1133">Transmembrane helix</keyword>
<dbReference type="AlphaFoldDB" id="A0A022QJM4"/>
<evidence type="ECO:0000256" key="5">
    <source>
        <dbReference type="ARBA" id="ARBA00022723"/>
    </source>
</evidence>
<dbReference type="SUPFAM" id="SSF54001">
    <property type="entry name" value="Cysteine proteinases"/>
    <property type="match status" value="1"/>
</dbReference>
<dbReference type="GO" id="GO:0004843">
    <property type="term" value="F:cysteine-type deubiquitinase activity"/>
    <property type="evidence" value="ECO:0000318"/>
    <property type="project" value="GO_Central"/>
</dbReference>
<feature type="region of interest" description="Disordered" evidence="12">
    <location>
        <begin position="647"/>
        <end position="668"/>
    </location>
</feature>
<dbReference type="EMBL" id="KI631311">
    <property type="protein sequence ID" value="EYU28912.1"/>
    <property type="molecule type" value="Genomic_DNA"/>
</dbReference>
<evidence type="ECO:0000256" key="7">
    <source>
        <dbReference type="ARBA" id="ARBA00022786"/>
    </source>
</evidence>
<evidence type="ECO:0000256" key="2">
    <source>
        <dbReference type="ARBA" id="ARBA00009085"/>
    </source>
</evidence>
<evidence type="ECO:0000256" key="11">
    <source>
        <dbReference type="PROSITE-ProRule" id="PRU00134"/>
    </source>
</evidence>
<dbReference type="InterPro" id="IPR002893">
    <property type="entry name" value="Znf_MYND"/>
</dbReference>
<dbReference type="Pfam" id="PF01753">
    <property type="entry name" value="zf-MYND"/>
    <property type="match status" value="1"/>
</dbReference>
<reference evidence="16 17" key="1">
    <citation type="journal article" date="2013" name="Proc. Natl. Acad. Sci. U.S.A.">
        <title>Fine-scale variation in meiotic recombination in Mimulus inferred from population shotgun sequencing.</title>
        <authorList>
            <person name="Hellsten U."/>
            <person name="Wright K.M."/>
            <person name="Jenkins J."/>
            <person name="Shu S."/>
            <person name="Yuan Y."/>
            <person name="Wessler S.R."/>
            <person name="Schmutz J."/>
            <person name="Willis J.H."/>
            <person name="Rokhsar D.S."/>
        </authorList>
    </citation>
    <scope>NUCLEOTIDE SEQUENCE [LARGE SCALE GENOMIC DNA]</scope>
    <source>
        <strain evidence="17">cv. DUN x IM62</strain>
    </source>
</reference>
<evidence type="ECO:0000313" key="16">
    <source>
        <dbReference type="EMBL" id="EYU28912.1"/>
    </source>
</evidence>
<dbReference type="GO" id="GO:0008270">
    <property type="term" value="F:zinc ion binding"/>
    <property type="evidence" value="ECO:0007669"/>
    <property type="project" value="UniProtKB-KW"/>
</dbReference>
<dbReference type="FunFam" id="3.90.70.10:FF:000026">
    <property type="entry name" value="Ubiquitin carboxyl-terminal hydrolase 15"/>
    <property type="match status" value="1"/>
</dbReference>
<evidence type="ECO:0000256" key="1">
    <source>
        <dbReference type="ARBA" id="ARBA00000707"/>
    </source>
</evidence>
<accession>A0A022QJM4</accession>
<feature type="domain" description="MYND-type" evidence="15">
    <location>
        <begin position="75"/>
        <end position="112"/>
    </location>
</feature>
<evidence type="ECO:0000256" key="10">
    <source>
        <dbReference type="ARBA" id="ARBA00022833"/>
    </source>
</evidence>
<feature type="transmembrane region" description="Helical" evidence="13">
    <location>
        <begin position="12"/>
        <end position="30"/>
    </location>
</feature>
<keyword evidence="10" id="KW-0862">Zinc</keyword>
<comment type="similarity">
    <text evidence="2">Belongs to the peptidase C19 family.</text>
</comment>
<dbReference type="PROSITE" id="PS50235">
    <property type="entry name" value="USP_3"/>
    <property type="match status" value="1"/>
</dbReference>
<organism evidence="16 17">
    <name type="scientific">Erythranthe guttata</name>
    <name type="common">Yellow monkey flower</name>
    <name type="synonym">Mimulus guttatus</name>
    <dbReference type="NCBI Taxonomy" id="4155"/>
    <lineage>
        <taxon>Eukaryota</taxon>
        <taxon>Viridiplantae</taxon>
        <taxon>Streptophyta</taxon>
        <taxon>Embryophyta</taxon>
        <taxon>Tracheophyta</taxon>
        <taxon>Spermatophyta</taxon>
        <taxon>Magnoliopsida</taxon>
        <taxon>eudicotyledons</taxon>
        <taxon>Gunneridae</taxon>
        <taxon>Pentapetalae</taxon>
        <taxon>asterids</taxon>
        <taxon>lamiids</taxon>
        <taxon>Lamiales</taxon>
        <taxon>Phrymaceae</taxon>
        <taxon>Erythranthe</taxon>
    </lineage>
</organism>
<dbReference type="GO" id="GO:0006508">
    <property type="term" value="P:proteolysis"/>
    <property type="evidence" value="ECO:0007669"/>
    <property type="project" value="UniProtKB-KW"/>
</dbReference>
<evidence type="ECO:0000313" key="17">
    <source>
        <dbReference type="Proteomes" id="UP000030748"/>
    </source>
</evidence>
<dbReference type="InterPro" id="IPR038765">
    <property type="entry name" value="Papain-like_cys_pep_sf"/>
</dbReference>
<name>A0A022QJM4_ERYGU</name>
<dbReference type="STRING" id="4155.A0A022QJM4"/>
<keyword evidence="13" id="KW-0812">Transmembrane</keyword>
<dbReference type="KEGG" id="egt:105967670"/>
<keyword evidence="13" id="KW-0472">Membrane</keyword>
<keyword evidence="5" id="KW-0479">Metal-binding</keyword>
<dbReference type="CDD" id="cd02661">
    <property type="entry name" value="Peptidase_C19E"/>
    <property type="match status" value="1"/>
</dbReference>
<keyword evidence="8" id="KW-0378">Hydrolase</keyword>